<evidence type="ECO:0000256" key="1">
    <source>
        <dbReference type="SAM" id="MobiDB-lite"/>
    </source>
</evidence>
<proteinExistence type="predicted"/>
<accession>A0A4Q9M8J3</accession>
<dbReference type="Proteomes" id="UP000292957">
    <property type="component" value="Unassembled WGS sequence"/>
</dbReference>
<evidence type="ECO:0000313" key="2">
    <source>
        <dbReference type="EMBL" id="TBU23299.1"/>
    </source>
</evidence>
<organism evidence="2">
    <name type="scientific">Dichomitus squalens</name>
    <dbReference type="NCBI Taxonomy" id="114155"/>
    <lineage>
        <taxon>Eukaryota</taxon>
        <taxon>Fungi</taxon>
        <taxon>Dikarya</taxon>
        <taxon>Basidiomycota</taxon>
        <taxon>Agaricomycotina</taxon>
        <taxon>Agaricomycetes</taxon>
        <taxon>Polyporales</taxon>
        <taxon>Polyporaceae</taxon>
        <taxon>Dichomitus</taxon>
    </lineage>
</organism>
<dbReference type="AlphaFoldDB" id="A0A4Q9M8J3"/>
<name>A0A4Q9M8J3_9APHY</name>
<reference evidence="2" key="1">
    <citation type="submission" date="2019-01" db="EMBL/GenBank/DDBJ databases">
        <title>Draft genome sequences of three monokaryotic isolates of the white-rot basidiomycete fungus Dichomitus squalens.</title>
        <authorList>
            <consortium name="DOE Joint Genome Institute"/>
            <person name="Lopez S.C."/>
            <person name="Andreopoulos B."/>
            <person name="Pangilinan J."/>
            <person name="Lipzen A."/>
            <person name="Riley R."/>
            <person name="Ahrendt S."/>
            <person name="Ng V."/>
            <person name="Barry K."/>
            <person name="Daum C."/>
            <person name="Grigoriev I.V."/>
            <person name="Hilden K.S."/>
            <person name="Makela M.R."/>
            <person name="de Vries R.P."/>
        </authorList>
    </citation>
    <scope>NUCLEOTIDE SEQUENCE [LARGE SCALE GENOMIC DNA]</scope>
    <source>
        <strain evidence="2">OM18370.1</strain>
    </source>
</reference>
<gene>
    <name evidence="2" type="ORF">BD311DRAFT_674251</name>
</gene>
<protein>
    <submittedName>
        <fullName evidence="2">Uncharacterized protein</fullName>
    </submittedName>
</protein>
<sequence>MPEHDSRHPFYPVLEQGDRGARGGDCERELGIALKVVILEEYDTNLSRLRLRLLVTMMVIKRQDHVLFDRQDALIEKLHGLVRTPLPHSRHTRTFFFRSSFLQ</sequence>
<feature type="region of interest" description="Disordered" evidence="1">
    <location>
        <begin position="1"/>
        <end position="22"/>
    </location>
</feature>
<dbReference type="EMBL" id="ML143509">
    <property type="protein sequence ID" value="TBU23299.1"/>
    <property type="molecule type" value="Genomic_DNA"/>
</dbReference>